<evidence type="ECO:0000256" key="1">
    <source>
        <dbReference type="ARBA" id="ARBA00009964"/>
    </source>
</evidence>
<dbReference type="NCBIfam" id="NF038385">
    <property type="entry name" value="IS66_access_TnpA"/>
    <property type="match status" value="1"/>
</dbReference>
<comment type="caution">
    <text evidence="3">The sequence shown here is derived from an EMBL/GenBank/DDBJ whole genome shotgun (WGS) entry which is preliminary data.</text>
</comment>
<protein>
    <recommendedName>
        <fullName evidence="2">HTH IS408-type domain-containing protein</fullName>
    </recommendedName>
</protein>
<accession>A0A5U8JFU1</accession>
<dbReference type="InterPro" id="IPR010921">
    <property type="entry name" value="Trp_repressor/repl_initiator"/>
</dbReference>
<comment type="similarity">
    <text evidence="1">Belongs to the transposase 8 family.</text>
</comment>
<dbReference type="SUPFAM" id="SSF46689">
    <property type="entry name" value="Homeodomain-like"/>
    <property type="match status" value="1"/>
</dbReference>
<dbReference type="AlphaFoldDB" id="A0A5U8JFU1"/>
<dbReference type="Pfam" id="PF01527">
    <property type="entry name" value="HTH_Tnp_1"/>
    <property type="match status" value="1"/>
</dbReference>
<dbReference type="Gene3D" id="1.10.10.60">
    <property type="entry name" value="Homeodomain-like"/>
    <property type="match status" value="1"/>
</dbReference>
<sequence length="224" mass="25782">MNSRTTKDIPCFRYYLPDVLRLRFEDKLTIRAIAQRLGLSHSTIHTLFQRFIASGIAWPLPDSVSFAQLDAILYANRKNESTRPEISKEKWRKDRRASYSREFKVSLAKQALQPGAVVARIAREHDINDNLLFKWKNQYEDGLLSDYDIQECLPVPVELTDRPEPIRPVTNPFWRNKPDECPAGDPGNAPRCELHLKSGVVKLFDPLTPELLRALIREMKGGAR</sequence>
<dbReference type="GO" id="GO:0006313">
    <property type="term" value="P:DNA transposition"/>
    <property type="evidence" value="ECO:0007669"/>
    <property type="project" value="InterPro"/>
</dbReference>
<gene>
    <name evidence="3" type="ORF">DOI44_25775</name>
</gene>
<dbReference type="GO" id="GO:0003700">
    <property type="term" value="F:DNA-binding transcription factor activity"/>
    <property type="evidence" value="ECO:0007669"/>
    <property type="project" value="InterPro"/>
</dbReference>
<name>A0A5U8JFU1_SALET</name>
<proteinExistence type="inferred from homology"/>
<dbReference type="Pfam" id="PF04545">
    <property type="entry name" value="Sigma70_r4"/>
    <property type="match status" value="1"/>
</dbReference>
<dbReference type="GO" id="GO:0006352">
    <property type="term" value="P:DNA-templated transcription initiation"/>
    <property type="evidence" value="ECO:0007669"/>
    <property type="project" value="InterPro"/>
</dbReference>
<evidence type="ECO:0000259" key="2">
    <source>
        <dbReference type="PROSITE" id="PS50532"/>
    </source>
</evidence>
<dbReference type="PROSITE" id="PS50532">
    <property type="entry name" value="HTH_IS408"/>
    <property type="match status" value="1"/>
</dbReference>
<reference evidence="3" key="1">
    <citation type="submission" date="2018-06" db="EMBL/GenBank/DDBJ databases">
        <authorList>
            <person name="Ashton P.M."/>
            <person name="Dallman T."/>
            <person name="Nair S."/>
            <person name="De Pinna E."/>
            <person name="Peters T."/>
            <person name="Grant K."/>
        </authorList>
    </citation>
    <scope>NUCLEOTIDE SEQUENCE [LARGE SCALE GENOMIC DNA]</scope>
    <source>
        <strain evidence="3">449454</strain>
    </source>
</reference>
<dbReference type="GO" id="GO:0043565">
    <property type="term" value="F:sequence-specific DNA binding"/>
    <property type="evidence" value="ECO:0007669"/>
    <property type="project" value="InterPro"/>
</dbReference>
<dbReference type="EMBL" id="AAGTPA010000051">
    <property type="protein sequence ID" value="EBR8436335.1"/>
    <property type="molecule type" value="Genomic_DNA"/>
</dbReference>
<organism evidence="3">
    <name type="scientific">Salmonella enterica subsp. enterica serovar Panama</name>
    <dbReference type="NCBI Taxonomy" id="29472"/>
    <lineage>
        <taxon>Bacteria</taxon>
        <taxon>Pseudomonadati</taxon>
        <taxon>Pseudomonadota</taxon>
        <taxon>Gammaproteobacteria</taxon>
        <taxon>Enterobacterales</taxon>
        <taxon>Enterobacteriaceae</taxon>
        <taxon>Salmonella</taxon>
    </lineage>
</organism>
<dbReference type="Proteomes" id="UP000839597">
    <property type="component" value="Unassembled WGS sequence"/>
</dbReference>
<dbReference type="InterPro" id="IPR002514">
    <property type="entry name" value="Transposase_8"/>
</dbReference>
<dbReference type="GO" id="GO:0004803">
    <property type="term" value="F:transposase activity"/>
    <property type="evidence" value="ECO:0007669"/>
    <property type="project" value="InterPro"/>
</dbReference>
<dbReference type="SUPFAM" id="SSF48295">
    <property type="entry name" value="TrpR-like"/>
    <property type="match status" value="1"/>
</dbReference>
<dbReference type="InterPro" id="IPR009057">
    <property type="entry name" value="Homeodomain-like_sf"/>
</dbReference>
<dbReference type="InterPro" id="IPR017895">
    <property type="entry name" value="HTH_IS408/IS1162_type"/>
</dbReference>
<feature type="domain" description="HTH IS408-type" evidence="2">
    <location>
        <begin position="16"/>
        <end position="98"/>
    </location>
</feature>
<evidence type="ECO:0000313" key="3">
    <source>
        <dbReference type="EMBL" id="EBR8436335.1"/>
    </source>
</evidence>
<dbReference type="InterPro" id="IPR007630">
    <property type="entry name" value="RNA_pol_sigma70_r4"/>
</dbReference>